<evidence type="ECO:0000313" key="2">
    <source>
        <dbReference type="Proteomes" id="UP000009235"/>
    </source>
</evidence>
<name>F6EMK7_HOYSD</name>
<organism evidence="1 2">
    <name type="scientific">Hoyosella subflava (strain DSM 45089 / JCM 17490 / NBRC 109087 / DQS3-9A1)</name>
    <name type="common">Amycolicicoccus subflavus</name>
    <dbReference type="NCBI Taxonomy" id="443218"/>
    <lineage>
        <taxon>Bacteria</taxon>
        <taxon>Bacillati</taxon>
        <taxon>Actinomycetota</taxon>
        <taxon>Actinomycetes</taxon>
        <taxon>Mycobacteriales</taxon>
        <taxon>Hoyosellaceae</taxon>
        <taxon>Hoyosella</taxon>
    </lineage>
</organism>
<dbReference type="STRING" id="443218.AS9A_3120"/>
<accession>F6EMK7</accession>
<protein>
    <recommendedName>
        <fullName evidence="3">Iron reductase</fullName>
    </recommendedName>
</protein>
<evidence type="ECO:0008006" key="3">
    <source>
        <dbReference type="Google" id="ProtNLM"/>
    </source>
</evidence>
<dbReference type="AlphaFoldDB" id="F6EMK7"/>
<dbReference type="KEGG" id="asd:AS9A_3120"/>
<dbReference type="Proteomes" id="UP000009235">
    <property type="component" value="Chromosome"/>
</dbReference>
<evidence type="ECO:0000313" key="1">
    <source>
        <dbReference type="EMBL" id="AEF41565.1"/>
    </source>
</evidence>
<sequence length="253" mass="27833">MLNHQDPQADLCVPLLASADRMRALDPEYPRIYAVAWMAREPRRRWWPLAAALSEDRLEQMYARMMRDLGKPDLASAQVANVVIHAVVSRVLALIALEGRAWDPGIDNLWLHYDSDGGVDWAGVVDPALRVLHGDPVARTRRAVEMPCEEALVVWAAHRCETTLGPLFARISEFTGADTERLWSMVGEAVIGTATYAPQLAGCDDAASLRRGRGFLDALARSGLPVRTQASHVRLRWRGTDPGAVLPTIPASA</sequence>
<dbReference type="EMBL" id="CP002786">
    <property type="protein sequence ID" value="AEF41565.1"/>
    <property type="molecule type" value="Genomic_DNA"/>
</dbReference>
<proteinExistence type="predicted"/>
<dbReference type="eggNOG" id="ENOG5031DPX">
    <property type="taxonomic scope" value="Bacteria"/>
</dbReference>
<gene>
    <name evidence="1" type="ordered locus">AS9A_3120</name>
</gene>
<keyword evidence="2" id="KW-1185">Reference proteome</keyword>
<reference evidence="1 2" key="1">
    <citation type="journal article" date="2011" name="J. Bacteriol.">
        <title>Complete genome sequence of Amycolicicoccus subflavus DQS3-9A1T, an actinomycete isolated from crude oil-polluted soil.</title>
        <authorList>
            <person name="Cai M."/>
            <person name="Chen W.M."/>
            <person name="Nie Y."/>
            <person name="Chi C.Q."/>
            <person name="Wang Y.N."/>
            <person name="Tang Y.Q."/>
            <person name="Li G.Y."/>
            <person name="Wu X.L."/>
        </authorList>
    </citation>
    <scope>NUCLEOTIDE SEQUENCE [LARGE SCALE GENOMIC DNA]</scope>
    <source>
        <strain evidence="2">DSM 45089 / DQS3-9A1</strain>
    </source>
</reference>
<dbReference type="HOGENOM" id="CLU_1119202_0_0_11"/>